<dbReference type="KEGG" id="amt:Amet_1720"/>
<proteinExistence type="predicted"/>
<protein>
    <recommendedName>
        <fullName evidence="4">DUF2140 family protein</fullName>
    </recommendedName>
</protein>
<dbReference type="AlphaFoldDB" id="A6TNX8"/>
<keyword evidence="1" id="KW-0472">Membrane</keyword>
<dbReference type="OrthoDB" id="9866008at2"/>
<dbReference type="HOGENOM" id="CLU_1292191_0_0_9"/>
<sequence>MKKVFIMVFIIIVIFIGIITAFTYPIPSEKMATTIQYDEFYLINKITSNNIQFLEQNSIVITEEELNGFMTQQVQSQLTDYLPNYFKLEYMETNLLQGQILISVYGRVQVFPVRLQFLLNPAYSDGTLYAAIEEVYFSKFPVPSMLYPHFLHLVSAKGLDGEKDTDFIEIPLPTVEMINITHLEFEENRVVIYYQFNLEQIISRFLNRFDFSF</sequence>
<keyword evidence="1" id="KW-0812">Transmembrane</keyword>
<gene>
    <name evidence="2" type="ordered locus">Amet_1720</name>
</gene>
<evidence type="ECO:0000313" key="3">
    <source>
        <dbReference type="Proteomes" id="UP000001572"/>
    </source>
</evidence>
<keyword evidence="3" id="KW-1185">Reference proteome</keyword>
<evidence type="ECO:0000313" key="2">
    <source>
        <dbReference type="EMBL" id="ABR47896.1"/>
    </source>
</evidence>
<dbReference type="Proteomes" id="UP000001572">
    <property type="component" value="Chromosome"/>
</dbReference>
<dbReference type="EMBL" id="CP000724">
    <property type="protein sequence ID" value="ABR47896.1"/>
    <property type="molecule type" value="Genomic_DNA"/>
</dbReference>
<evidence type="ECO:0000256" key="1">
    <source>
        <dbReference type="SAM" id="Phobius"/>
    </source>
</evidence>
<reference evidence="3" key="1">
    <citation type="journal article" date="2016" name="Genome Announc.">
        <title>Complete genome sequence of Alkaliphilus metalliredigens strain QYMF, an alkaliphilic and metal-reducing bacterium isolated from borax-contaminated leachate ponds.</title>
        <authorList>
            <person name="Hwang C."/>
            <person name="Copeland A."/>
            <person name="Lucas S."/>
            <person name="Lapidus A."/>
            <person name="Barry K."/>
            <person name="Detter J.C."/>
            <person name="Glavina Del Rio T."/>
            <person name="Hammon N."/>
            <person name="Israni S."/>
            <person name="Dalin E."/>
            <person name="Tice H."/>
            <person name="Pitluck S."/>
            <person name="Chertkov O."/>
            <person name="Brettin T."/>
            <person name="Bruce D."/>
            <person name="Han C."/>
            <person name="Schmutz J."/>
            <person name="Larimer F."/>
            <person name="Land M.L."/>
            <person name="Hauser L."/>
            <person name="Kyrpides N."/>
            <person name="Mikhailova N."/>
            <person name="Ye Q."/>
            <person name="Zhou J."/>
            <person name="Richardson P."/>
            <person name="Fields M.W."/>
        </authorList>
    </citation>
    <scope>NUCLEOTIDE SEQUENCE [LARGE SCALE GENOMIC DNA]</scope>
    <source>
        <strain evidence="3">QYMF</strain>
    </source>
</reference>
<accession>A6TNX8</accession>
<dbReference type="RefSeq" id="WP_012062934.1">
    <property type="nucleotide sequence ID" value="NC_009633.1"/>
</dbReference>
<dbReference type="STRING" id="293826.Amet_1720"/>
<organism evidence="2 3">
    <name type="scientific">Alkaliphilus metalliredigens (strain QYMF)</name>
    <dbReference type="NCBI Taxonomy" id="293826"/>
    <lineage>
        <taxon>Bacteria</taxon>
        <taxon>Bacillati</taxon>
        <taxon>Bacillota</taxon>
        <taxon>Clostridia</taxon>
        <taxon>Peptostreptococcales</taxon>
        <taxon>Natronincolaceae</taxon>
        <taxon>Alkaliphilus</taxon>
    </lineage>
</organism>
<name>A6TNX8_ALKMQ</name>
<feature type="transmembrane region" description="Helical" evidence="1">
    <location>
        <begin position="6"/>
        <end position="26"/>
    </location>
</feature>
<keyword evidence="1" id="KW-1133">Transmembrane helix</keyword>
<evidence type="ECO:0008006" key="4">
    <source>
        <dbReference type="Google" id="ProtNLM"/>
    </source>
</evidence>